<evidence type="ECO:0000256" key="1">
    <source>
        <dbReference type="ARBA" id="ARBA00006643"/>
    </source>
</evidence>
<dbReference type="Pfam" id="PF01535">
    <property type="entry name" value="PPR"/>
    <property type="match status" value="1"/>
</dbReference>
<keyword evidence="2" id="KW-0677">Repeat</keyword>
<organism evidence="5">
    <name type="scientific">Eucalyptus grandis</name>
    <name type="common">Flooded gum</name>
    <dbReference type="NCBI Taxonomy" id="71139"/>
    <lineage>
        <taxon>Eukaryota</taxon>
        <taxon>Viridiplantae</taxon>
        <taxon>Streptophyta</taxon>
        <taxon>Embryophyta</taxon>
        <taxon>Tracheophyta</taxon>
        <taxon>Spermatophyta</taxon>
        <taxon>Magnoliopsida</taxon>
        <taxon>eudicotyledons</taxon>
        <taxon>Gunneridae</taxon>
        <taxon>Pentapetalae</taxon>
        <taxon>rosids</taxon>
        <taxon>malvids</taxon>
        <taxon>Myrtales</taxon>
        <taxon>Myrtaceae</taxon>
        <taxon>Myrtoideae</taxon>
        <taxon>Eucalypteae</taxon>
        <taxon>Eucalyptus</taxon>
    </lineage>
</organism>
<evidence type="ECO:0000256" key="3">
    <source>
        <dbReference type="PROSITE-ProRule" id="PRU00708"/>
    </source>
</evidence>
<dbReference type="Gene3D" id="1.25.40.10">
    <property type="entry name" value="Tetratricopeptide repeat domain"/>
    <property type="match status" value="2"/>
</dbReference>
<dbReference type="GO" id="GO:0008270">
    <property type="term" value="F:zinc ion binding"/>
    <property type="evidence" value="ECO:0007669"/>
    <property type="project" value="InterPro"/>
</dbReference>
<dbReference type="InParanoid" id="A0A059CZM7"/>
<dbReference type="NCBIfam" id="TIGR00756">
    <property type="entry name" value="PPR"/>
    <property type="match status" value="1"/>
</dbReference>
<reference evidence="5" key="1">
    <citation type="submission" date="2013-07" db="EMBL/GenBank/DDBJ databases">
        <title>The genome of Eucalyptus grandis.</title>
        <authorList>
            <person name="Schmutz J."/>
            <person name="Hayes R."/>
            <person name="Myburg A."/>
            <person name="Tuskan G."/>
            <person name="Grattapaglia D."/>
            <person name="Rokhsar D.S."/>
        </authorList>
    </citation>
    <scope>NUCLEOTIDE SEQUENCE</scope>
    <source>
        <tissue evidence="5">Leaf extractions</tissue>
    </source>
</reference>
<feature type="domain" description="DYW" evidence="4">
    <location>
        <begin position="265"/>
        <end position="341"/>
    </location>
</feature>
<dbReference type="GO" id="GO:0003723">
    <property type="term" value="F:RNA binding"/>
    <property type="evidence" value="ECO:0007669"/>
    <property type="project" value="InterPro"/>
</dbReference>
<name>A0A059CZM7_EUCGR</name>
<dbReference type="InterPro" id="IPR046848">
    <property type="entry name" value="E_motif"/>
</dbReference>
<evidence type="ECO:0000259" key="4">
    <source>
        <dbReference type="Pfam" id="PF14432"/>
    </source>
</evidence>
<dbReference type="Gramene" id="KCW83679">
    <property type="protein sequence ID" value="KCW83679"/>
    <property type="gene ID" value="EUGRSUZ_B00557"/>
</dbReference>
<dbReference type="InterPro" id="IPR046960">
    <property type="entry name" value="PPR_At4g14850-like_plant"/>
</dbReference>
<dbReference type="Pfam" id="PF13041">
    <property type="entry name" value="PPR_2"/>
    <property type="match status" value="1"/>
</dbReference>
<dbReference type="EMBL" id="KK198754">
    <property type="protein sequence ID" value="KCW83679.1"/>
    <property type="molecule type" value="Genomic_DNA"/>
</dbReference>
<dbReference type="PANTHER" id="PTHR47926">
    <property type="entry name" value="PENTATRICOPEPTIDE REPEAT-CONTAINING PROTEIN"/>
    <property type="match status" value="1"/>
</dbReference>
<dbReference type="Pfam" id="PF20431">
    <property type="entry name" value="E_motif"/>
    <property type="match status" value="1"/>
</dbReference>
<feature type="repeat" description="PPR" evidence="3">
    <location>
        <begin position="89"/>
        <end position="123"/>
    </location>
</feature>
<dbReference type="Pfam" id="PF14432">
    <property type="entry name" value="DYW_deaminase"/>
    <property type="match status" value="1"/>
</dbReference>
<dbReference type="FunFam" id="1.25.40.10:FF:000242">
    <property type="entry name" value="Pentatricopeptide repeat-containing protein"/>
    <property type="match status" value="1"/>
</dbReference>
<evidence type="ECO:0000256" key="2">
    <source>
        <dbReference type="ARBA" id="ARBA00022737"/>
    </source>
</evidence>
<dbReference type="InterPro" id="IPR002885">
    <property type="entry name" value="PPR_rpt"/>
</dbReference>
<dbReference type="PROSITE" id="PS51375">
    <property type="entry name" value="PPR"/>
    <property type="match status" value="1"/>
</dbReference>
<sequence length="341" mass="38817">MQQQHQEFTWCCLLIEDAHKAFDEMGERNNVLITGHIHNRKFVEPLDLFREMQADGVKSTKVTKVGALSACAHLGVKDQGPTRFFMAKNVYTWNALISGFTMNGRGEAALQAFSRMIMENLKPAGVTFLSILCACCYEGHVDEEKRYFRIMKEEFGLRPEIEHYECMVDLHGQPGLFSEPLHPVQNMDSKTDPIIWRNSPRHEARKLLELEPTNAENYFLLSNIYAQDSMWNEIVQLSAAMNQKALTKVAGAAQLKLTMLLMLHNTGLALYDIEEGKKKSSAAFHSEKNALAFDLVKSPTGSTLRIVKNHRVFQDCHEIGLRDRNQFHHFAGGSCSCRDHW</sequence>
<dbReference type="PANTHER" id="PTHR47926:SF447">
    <property type="entry name" value="DYW DOMAIN-CONTAINING PROTEIN"/>
    <property type="match status" value="1"/>
</dbReference>
<comment type="similarity">
    <text evidence="1">Belongs to the PPR family. PCMP-H subfamily.</text>
</comment>
<accession>A0A059CZM7</accession>
<dbReference type="InterPro" id="IPR011990">
    <property type="entry name" value="TPR-like_helical_dom_sf"/>
</dbReference>
<dbReference type="AlphaFoldDB" id="A0A059CZM7"/>
<gene>
    <name evidence="5" type="ORF">EUGRSUZ_B00557</name>
</gene>
<evidence type="ECO:0000313" key="5">
    <source>
        <dbReference type="EMBL" id="KCW83679.1"/>
    </source>
</evidence>
<dbReference type="InterPro" id="IPR032867">
    <property type="entry name" value="DYW_dom"/>
</dbReference>
<protein>
    <recommendedName>
        <fullName evidence="4">DYW domain-containing protein</fullName>
    </recommendedName>
</protein>
<proteinExistence type="inferred from homology"/>
<dbReference type="GO" id="GO:0009451">
    <property type="term" value="P:RNA modification"/>
    <property type="evidence" value="ECO:0007669"/>
    <property type="project" value="InterPro"/>
</dbReference>